<dbReference type="InterPro" id="IPR001623">
    <property type="entry name" value="DnaJ_domain"/>
</dbReference>
<evidence type="ECO:0000259" key="7">
    <source>
        <dbReference type="PROSITE" id="PS50076"/>
    </source>
</evidence>
<reference evidence="8" key="1">
    <citation type="submission" date="2025-08" db="UniProtKB">
        <authorList>
            <consortium name="Ensembl"/>
        </authorList>
    </citation>
    <scope>IDENTIFICATION</scope>
</reference>
<evidence type="ECO:0000313" key="9">
    <source>
        <dbReference type="Proteomes" id="UP000261540"/>
    </source>
</evidence>
<dbReference type="InterPro" id="IPR051948">
    <property type="entry name" value="Hsp70_co-chaperone_J-domain"/>
</dbReference>
<dbReference type="Ensembl" id="ENSPKIT00000034593.1">
    <property type="protein sequence ID" value="ENSPKIP00000010460.1"/>
    <property type="gene ID" value="ENSPKIG00000025177.1"/>
</dbReference>
<dbReference type="SUPFAM" id="SSF46565">
    <property type="entry name" value="Chaperone J-domain"/>
    <property type="match status" value="1"/>
</dbReference>
<keyword evidence="9" id="KW-1185">Reference proteome</keyword>
<dbReference type="InterPro" id="IPR036869">
    <property type="entry name" value="J_dom_sf"/>
</dbReference>
<dbReference type="AlphaFoldDB" id="A0A3B3QXT2"/>
<dbReference type="GO" id="GO:0051787">
    <property type="term" value="F:misfolded protein binding"/>
    <property type="evidence" value="ECO:0007669"/>
    <property type="project" value="TreeGrafter"/>
</dbReference>
<dbReference type="SMART" id="SM00271">
    <property type="entry name" value="DnaJ"/>
    <property type="match status" value="1"/>
</dbReference>
<evidence type="ECO:0000256" key="6">
    <source>
        <dbReference type="SAM" id="SignalP"/>
    </source>
</evidence>
<dbReference type="STRING" id="1676925.ENSPKIP00000010460"/>
<dbReference type="PRINTS" id="PR00625">
    <property type="entry name" value="JDOMAIN"/>
</dbReference>
<organism evidence="8 9">
    <name type="scientific">Paramormyrops kingsleyae</name>
    <dbReference type="NCBI Taxonomy" id="1676925"/>
    <lineage>
        <taxon>Eukaryota</taxon>
        <taxon>Metazoa</taxon>
        <taxon>Chordata</taxon>
        <taxon>Craniata</taxon>
        <taxon>Vertebrata</taxon>
        <taxon>Euteleostomi</taxon>
        <taxon>Actinopterygii</taxon>
        <taxon>Neopterygii</taxon>
        <taxon>Teleostei</taxon>
        <taxon>Osteoglossocephala</taxon>
        <taxon>Osteoglossomorpha</taxon>
        <taxon>Osteoglossiformes</taxon>
        <taxon>Mormyridae</taxon>
        <taxon>Paramormyrops</taxon>
    </lineage>
</organism>
<proteinExistence type="predicted"/>
<dbReference type="GO" id="GO:0036503">
    <property type="term" value="P:ERAD pathway"/>
    <property type="evidence" value="ECO:0007669"/>
    <property type="project" value="TreeGrafter"/>
</dbReference>
<accession>A0A3B3QXT2</accession>
<dbReference type="GO" id="GO:0005783">
    <property type="term" value="C:endoplasmic reticulum"/>
    <property type="evidence" value="ECO:0007669"/>
    <property type="project" value="TreeGrafter"/>
</dbReference>
<dbReference type="PANTHER" id="PTHR44360">
    <property type="entry name" value="DNAJ HOMOLOG SUBFAMILY B MEMBER 9"/>
    <property type="match status" value="1"/>
</dbReference>
<dbReference type="GO" id="GO:0051087">
    <property type="term" value="F:protein-folding chaperone binding"/>
    <property type="evidence" value="ECO:0007669"/>
    <property type="project" value="TreeGrafter"/>
</dbReference>
<keyword evidence="1" id="KW-0143">Chaperone</keyword>
<keyword evidence="6" id="KW-0732">Signal</keyword>
<sequence length="229" mass="26728">MNLFPPHRDLNNFFCLFILYTITLCCTQPDQACLITELKFFFTRKIMFCFKYLAVASVLLCMTEAGKNYYEILGVPPSATGRQIKQAFYKKAMKYHPDKNNHPDSEAVFREIAEAYKVLSADRQQKRYEEIGGKDEVTFGERFANFEDFHSQHNSEPFHDSGNIWGFRMQKESEDLEWQYFFDGDYFDITEDPFKEFMYDYSDDGIQAHTGPEFCWGTMQGDGGSCEGL</sequence>
<reference evidence="8" key="2">
    <citation type="submission" date="2025-09" db="UniProtKB">
        <authorList>
            <consortium name="Ensembl"/>
        </authorList>
    </citation>
    <scope>IDENTIFICATION</scope>
</reference>
<comment type="function">
    <text evidence="4">Co-chaperone for Hsp70 protein HSPA5/BiP that acts as a key repressor of the ERN1/IRE1-mediated unfolded protein response (UPR). J domain-containing co-chaperones stimulate the ATPase activity of Hsp70 proteins and are required for efficient substrate recognition by Hsp70 proteins. In the unstressed endoplasmic reticulum, interacts with the luminal region of ERN1/IRE1 and selectively recruits HSPA5/BiP: HSPA5/BiP disrupts the dimerization of the active ERN1/IRE1 luminal region, thereby inactivating ERN1/IRE1. Also involved in endoplasmic reticulum-associated degradation (ERAD) of misfolded proteins. Required for survival of B-cell progenitors and normal antibody production.</text>
</comment>
<evidence type="ECO:0000256" key="4">
    <source>
        <dbReference type="ARBA" id="ARBA00045428"/>
    </source>
</evidence>
<name>A0A3B3QXT2_9TELE</name>
<evidence type="ECO:0000256" key="2">
    <source>
        <dbReference type="ARBA" id="ARBA00040158"/>
    </source>
</evidence>
<evidence type="ECO:0000313" key="8">
    <source>
        <dbReference type="Ensembl" id="ENSPKIP00000010460.1"/>
    </source>
</evidence>
<protein>
    <recommendedName>
        <fullName evidence="2">DnaJ homolog subfamily B member 9</fullName>
    </recommendedName>
    <alternativeName>
        <fullName evidence="3">Endoplasmic reticulum DNA J domain-containing protein 4</fullName>
    </alternativeName>
</protein>
<dbReference type="Pfam" id="PF00226">
    <property type="entry name" value="DnaJ"/>
    <property type="match status" value="1"/>
</dbReference>
<dbReference type="PANTHER" id="PTHR44360:SF1">
    <property type="entry name" value="DNAJ HOMOLOG SUBFAMILY B MEMBER 9"/>
    <property type="match status" value="1"/>
</dbReference>
<feature type="signal peptide" evidence="6">
    <location>
        <begin position="1"/>
        <end position="27"/>
    </location>
</feature>
<dbReference type="GeneTree" id="ENSGT00940000176938"/>
<comment type="subunit">
    <text evidence="5">Interacts with HSPA5/BiP; interaction is direct. Interacts with ERN1/IRE1 (via the luminal region). Interacts with DERL1.</text>
</comment>
<dbReference type="CDD" id="cd06257">
    <property type="entry name" value="DnaJ"/>
    <property type="match status" value="1"/>
</dbReference>
<dbReference type="Proteomes" id="UP000261540">
    <property type="component" value="Unplaced"/>
</dbReference>
<evidence type="ECO:0000256" key="1">
    <source>
        <dbReference type="ARBA" id="ARBA00023186"/>
    </source>
</evidence>
<feature type="chain" id="PRO_5017468152" description="DnaJ homolog subfamily B member 9" evidence="6">
    <location>
        <begin position="28"/>
        <end position="229"/>
    </location>
</feature>
<evidence type="ECO:0000256" key="3">
    <source>
        <dbReference type="ARBA" id="ARBA00041533"/>
    </source>
</evidence>
<dbReference type="PROSITE" id="PS50076">
    <property type="entry name" value="DNAJ_2"/>
    <property type="match status" value="1"/>
</dbReference>
<feature type="domain" description="J" evidence="7">
    <location>
        <begin position="68"/>
        <end position="132"/>
    </location>
</feature>
<dbReference type="Gene3D" id="1.10.287.110">
    <property type="entry name" value="DnaJ domain"/>
    <property type="match status" value="1"/>
</dbReference>
<evidence type="ECO:0000256" key="5">
    <source>
        <dbReference type="ARBA" id="ARBA00046365"/>
    </source>
</evidence>